<dbReference type="Proteomes" id="UP000314987">
    <property type="component" value="Unassembled WGS sequence"/>
</dbReference>
<reference evidence="1" key="2">
    <citation type="submission" date="2025-08" db="UniProtKB">
        <authorList>
            <consortium name="Ensembl"/>
        </authorList>
    </citation>
    <scope>IDENTIFICATION</scope>
</reference>
<protein>
    <submittedName>
        <fullName evidence="1">Uncharacterized protein</fullName>
    </submittedName>
</protein>
<reference evidence="1" key="3">
    <citation type="submission" date="2025-09" db="UniProtKB">
        <authorList>
            <consortium name="Ensembl"/>
        </authorList>
    </citation>
    <scope>IDENTIFICATION</scope>
</reference>
<dbReference type="OMA" id="DSEIMQT"/>
<dbReference type="AlphaFoldDB" id="A0A4X2JV33"/>
<keyword evidence="2" id="KW-1185">Reference proteome</keyword>
<name>A0A4X2JV33_VOMUR</name>
<accession>A0A4X2JV33</accession>
<organism evidence="1 2">
    <name type="scientific">Vombatus ursinus</name>
    <name type="common">Common wombat</name>
    <dbReference type="NCBI Taxonomy" id="29139"/>
    <lineage>
        <taxon>Eukaryota</taxon>
        <taxon>Metazoa</taxon>
        <taxon>Chordata</taxon>
        <taxon>Craniata</taxon>
        <taxon>Vertebrata</taxon>
        <taxon>Euteleostomi</taxon>
        <taxon>Mammalia</taxon>
        <taxon>Metatheria</taxon>
        <taxon>Diprotodontia</taxon>
        <taxon>Vombatidae</taxon>
        <taxon>Vombatus</taxon>
    </lineage>
</organism>
<dbReference type="Ensembl" id="ENSVURT00010003898.1">
    <property type="protein sequence ID" value="ENSVURP00010003438.1"/>
    <property type="gene ID" value="ENSVURG00010002756.1"/>
</dbReference>
<proteinExistence type="predicted"/>
<evidence type="ECO:0000313" key="1">
    <source>
        <dbReference type="Ensembl" id="ENSVURP00010003438.1"/>
    </source>
</evidence>
<dbReference type="STRING" id="29139.ENSVURP00010003438"/>
<reference evidence="2" key="1">
    <citation type="submission" date="2018-12" db="EMBL/GenBank/DDBJ databases">
        <authorList>
            <person name="Yazar S."/>
        </authorList>
    </citation>
    <scope>NUCLEOTIDE SEQUENCE [LARGE SCALE GENOMIC DNA]</scope>
</reference>
<evidence type="ECO:0000313" key="2">
    <source>
        <dbReference type="Proteomes" id="UP000314987"/>
    </source>
</evidence>
<sequence length="99" mass="10751">FLIFLSPPFHFHFWLSATAGKQRDLEITQQKQKKLCGSCPSLLPIDRVPGASPVTLSPPPVALTGPRTEGIPFALSLPWLPSVHPSPQAALLSSRRGRS</sequence>